<proteinExistence type="predicted"/>
<dbReference type="AlphaFoldDB" id="A0A9D4DR84"/>
<reference evidence="1" key="2">
    <citation type="submission" date="2020-11" db="EMBL/GenBank/DDBJ databases">
        <authorList>
            <person name="McCartney M.A."/>
            <person name="Auch B."/>
            <person name="Kono T."/>
            <person name="Mallez S."/>
            <person name="Becker A."/>
            <person name="Gohl D.M."/>
            <person name="Silverstein K.A.T."/>
            <person name="Koren S."/>
            <person name="Bechman K.B."/>
            <person name="Herman A."/>
            <person name="Abrahante J.E."/>
            <person name="Garbe J."/>
        </authorList>
    </citation>
    <scope>NUCLEOTIDE SEQUENCE</scope>
    <source>
        <strain evidence="1">Duluth1</strain>
        <tissue evidence="1">Whole animal</tissue>
    </source>
</reference>
<protein>
    <submittedName>
        <fullName evidence="1">Uncharacterized protein</fullName>
    </submittedName>
</protein>
<dbReference type="Proteomes" id="UP000828390">
    <property type="component" value="Unassembled WGS sequence"/>
</dbReference>
<organism evidence="1 2">
    <name type="scientific">Dreissena polymorpha</name>
    <name type="common">Zebra mussel</name>
    <name type="synonym">Mytilus polymorpha</name>
    <dbReference type="NCBI Taxonomy" id="45954"/>
    <lineage>
        <taxon>Eukaryota</taxon>
        <taxon>Metazoa</taxon>
        <taxon>Spiralia</taxon>
        <taxon>Lophotrochozoa</taxon>
        <taxon>Mollusca</taxon>
        <taxon>Bivalvia</taxon>
        <taxon>Autobranchia</taxon>
        <taxon>Heteroconchia</taxon>
        <taxon>Euheterodonta</taxon>
        <taxon>Imparidentia</taxon>
        <taxon>Neoheterodontei</taxon>
        <taxon>Myida</taxon>
        <taxon>Dreissenoidea</taxon>
        <taxon>Dreissenidae</taxon>
        <taxon>Dreissena</taxon>
    </lineage>
</organism>
<name>A0A9D4DR84_DREPO</name>
<reference evidence="1" key="1">
    <citation type="journal article" date="2019" name="bioRxiv">
        <title>The Genome of the Zebra Mussel, Dreissena polymorpha: A Resource for Invasive Species Research.</title>
        <authorList>
            <person name="McCartney M.A."/>
            <person name="Auch B."/>
            <person name="Kono T."/>
            <person name="Mallez S."/>
            <person name="Zhang Y."/>
            <person name="Obille A."/>
            <person name="Becker A."/>
            <person name="Abrahante J.E."/>
            <person name="Garbe J."/>
            <person name="Badalamenti J.P."/>
            <person name="Herman A."/>
            <person name="Mangelson H."/>
            <person name="Liachko I."/>
            <person name="Sullivan S."/>
            <person name="Sone E.D."/>
            <person name="Koren S."/>
            <person name="Silverstein K.A.T."/>
            <person name="Beckman K.B."/>
            <person name="Gohl D.M."/>
        </authorList>
    </citation>
    <scope>NUCLEOTIDE SEQUENCE</scope>
    <source>
        <strain evidence="1">Duluth1</strain>
        <tissue evidence="1">Whole animal</tissue>
    </source>
</reference>
<comment type="caution">
    <text evidence="1">The sequence shown here is derived from an EMBL/GenBank/DDBJ whole genome shotgun (WGS) entry which is preliminary data.</text>
</comment>
<keyword evidence="2" id="KW-1185">Reference proteome</keyword>
<sequence>MKYLESHENEQLSVVELVNIMSEKCWNDSYSSVCMKKRILEYFGDNIIIAEINGKHDIVTFKSEAHAILHSFYKRNKSDECKTEKAAIISTAARFILNDIKAKDKGKNTYPQAPEITS</sequence>
<evidence type="ECO:0000313" key="1">
    <source>
        <dbReference type="EMBL" id="KAH3752647.1"/>
    </source>
</evidence>
<gene>
    <name evidence="1" type="ORF">DPMN_187268</name>
</gene>
<dbReference type="EMBL" id="JAIWYP010000010">
    <property type="protein sequence ID" value="KAH3752647.1"/>
    <property type="molecule type" value="Genomic_DNA"/>
</dbReference>
<accession>A0A9D4DR84</accession>
<evidence type="ECO:0000313" key="2">
    <source>
        <dbReference type="Proteomes" id="UP000828390"/>
    </source>
</evidence>